<proteinExistence type="predicted"/>
<dbReference type="Proteomes" id="UP000325902">
    <property type="component" value="Unassembled WGS sequence"/>
</dbReference>
<evidence type="ECO:0000256" key="1">
    <source>
        <dbReference type="SAM" id="MobiDB-lite"/>
    </source>
</evidence>
<feature type="compositionally biased region" description="Low complexity" evidence="1">
    <location>
        <begin position="32"/>
        <end position="54"/>
    </location>
</feature>
<evidence type="ECO:0000313" key="3">
    <source>
        <dbReference type="Proteomes" id="UP000325902"/>
    </source>
</evidence>
<gene>
    <name evidence="2" type="ORF">DBV05_g12378</name>
</gene>
<keyword evidence="3" id="KW-1185">Reference proteome</keyword>
<feature type="region of interest" description="Disordered" evidence="1">
    <location>
        <begin position="19"/>
        <end position="60"/>
    </location>
</feature>
<accession>A0A5N5CUC6</accession>
<protein>
    <submittedName>
        <fullName evidence="2">Uncharacterized protein</fullName>
    </submittedName>
</protein>
<comment type="caution">
    <text evidence="2">The sequence shown here is derived from an EMBL/GenBank/DDBJ whole genome shotgun (WGS) entry which is preliminary data.</text>
</comment>
<sequence>MFDPPWEVEAAESLNVPKVTRSSSKHVVASEIQPTTTSRPTTSSSSTLILQSPPRTSNVDQVIHKHEIEKQRGVERVFNKVHQDYGTYIVNIKDINKEHLTLLIGNFEHRCSDFGHSYD</sequence>
<evidence type="ECO:0000313" key="2">
    <source>
        <dbReference type="EMBL" id="KAB2568944.1"/>
    </source>
</evidence>
<dbReference type="AlphaFoldDB" id="A0A5N5CUC6"/>
<name>A0A5N5CUC6_9PEZI</name>
<dbReference type="EMBL" id="VCHE01000248">
    <property type="protein sequence ID" value="KAB2568944.1"/>
    <property type="molecule type" value="Genomic_DNA"/>
</dbReference>
<organism evidence="2 3">
    <name type="scientific">Lasiodiplodia theobromae</name>
    <dbReference type="NCBI Taxonomy" id="45133"/>
    <lineage>
        <taxon>Eukaryota</taxon>
        <taxon>Fungi</taxon>
        <taxon>Dikarya</taxon>
        <taxon>Ascomycota</taxon>
        <taxon>Pezizomycotina</taxon>
        <taxon>Dothideomycetes</taxon>
        <taxon>Dothideomycetes incertae sedis</taxon>
        <taxon>Botryosphaeriales</taxon>
        <taxon>Botryosphaeriaceae</taxon>
        <taxon>Lasiodiplodia</taxon>
    </lineage>
</organism>
<reference evidence="2 3" key="1">
    <citation type="journal article" date="2019" name="Sci. Rep.">
        <title>A multi-omics analysis of the grapevine pathogen Lasiodiplodia theobromae reveals that temperature affects the expression of virulence- and pathogenicity-related genes.</title>
        <authorList>
            <person name="Felix C."/>
            <person name="Meneses R."/>
            <person name="Goncalves M.F.M."/>
            <person name="Tilleman L."/>
            <person name="Duarte A.S."/>
            <person name="Jorrin-Novo J.V."/>
            <person name="Van de Peer Y."/>
            <person name="Deforce D."/>
            <person name="Van Nieuwerburgh F."/>
            <person name="Esteves A.C."/>
            <person name="Alves A."/>
        </authorList>
    </citation>
    <scope>NUCLEOTIDE SEQUENCE [LARGE SCALE GENOMIC DNA]</scope>
    <source>
        <strain evidence="2 3">LA-SOL3</strain>
    </source>
</reference>